<dbReference type="InterPro" id="IPR036567">
    <property type="entry name" value="RHF-like"/>
</dbReference>
<organism evidence="2 3">
    <name type="scientific">Peredibacter starrii</name>
    <dbReference type="NCBI Taxonomy" id="28202"/>
    <lineage>
        <taxon>Bacteria</taxon>
        <taxon>Pseudomonadati</taxon>
        <taxon>Bdellovibrionota</taxon>
        <taxon>Bacteriovoracia</taxon>
        <taxon>Bacteriovoracales</taxon>
        <taxon>Bacteriovoracaceae</taxon>
        <taxon>Peredibacter</taxon>
    </lineage>
</organism>
<protein>
    <submittedName>
        <fullName evidence="2">Ribosome-associated translation inhibitor RaiA</fullName>
    </submittedName>
</protein>
<dbReference type="RefSeq" id="WP_321393776.1">
    <property type="nucleotide sequence ID" value="NZ_CP139487.1"/>
</dbReference>
<gene>
    <name evidence="2" type="primary">raiA</name>
    <name evidence="2" type="ORF">SOO65_18215</name>
</gene>
<dbReference type="Gene3D" id="3.30.160.100">
    <property type="entry name" value="Ribosome hibernation promotion factor-like"/>
    <property type="match status" value="1"/>
</dbReference>
<dbReference type="EMBL" id="CP139487">
    <property type="protein sequence ID" value="WPU64632.1"/>
    <property type="molecule type" value="Genomic_DNA"/>
</dbReference>
<reference evidence="2 3" key="1">
    <citation type="submission" date="2023-11" db="EMBL/GenBank/DDBJ databases">
        <title>Peredibacter starrii A3.12.</title>
        <authorList>
            <person name="Mitchell R.J."/>
        </authorList>
    </citation>
    <scope>NUCLEOTIDE SEQUENCE [LARGE SCALE GENOMIC DNA]</scope>
    <source>
        <strain evidence="2 3">A3.12</strain>
    </source>
</reference>
<keyword evidence="3" id="KW-1185">Reference proteome</keyword>
<accession>A0AAX4HN75</accession>
<name>A0AAX4HN75_9BACT</name>
<evidence type="ECO:0000313" key="2">
    <source>
        <dbReference type="EMBL" id="WPU64632.1"/>
    </source>
</evidence>
<dbReference type="SUPFAM" id="SSF69754">
    <property type="entry name" value="Ribosome binding protein Y (YfiA homologue)"/>
    <property type="match status" value="1"/>
</dbReference>
<evidence type="ECO:0000313" key="3">
    <source>
        <dbReference type="Proteomes" id="UP001324634"/>
    </source>
</evidence>
<dbReference type="CDD" id="cd00552">
    <property type="entry name" value="RaiA"/>
    <property type="match status" value="1"/>
</dbReference>
<feature type="region of interest" description="Disordered" evidence="1">
    <location>
        <begin position="85"/>
        <end position="104"/>
    </location>
</feature>
<sequence length="129" mass="15824">MKLKITFKHLDHTPALDERIREKSEKFEKYFQGNTTVQWFCWVHNDEHWAEIKVHGPKFDFFAKACADNMYKSLDLVVDKMERQVEKQKDQKRNKMHSHPYETPKYQEIQRCIDDEEEYYEKYLEEKSA</sequence>
<dbReference type="NCBIfam" id="TIGR00741">
    <property type="entry name" value="yfiA"/>
    <property type="match status" value="1"/>
</dbReference>
<proteinExistence type="predicted"/>
<dbReference type="InterPro" id="IPR003489">
    <property type="entry name" value="RHF/RaiA"/>
</dbReference>
<dbReference type="AlphaFoldDB" id="A0AAX4HN75"/>
<evidence type="ECO:0000256" key="1">
    <source>
        <dbReference type="SAM" id="MobiDB-lite"/>
    </source>
</evidence>
<dbReference type="Proteomes" id="UP001324634">
    <property type="component" value="Chromosome"/>
</dbReference>
<dbReference type="KEGG" id="psti:SOO65_18215"/>
<dbReference type="Pfam" id="PF02482">
    <property type="entry name" value="Ribosomal_S30AE"/>
    <property type="match status" value="1"/>
</dbReference>